<dbReference type="Proteomes" id="UP000244016">
    <property type="component" value="Unassembled WGS sequence"/>
</dbReference>
<dbReference type="PRINTS" id="PR00095">
    <property type="entry name" value="ANTSNTHASEI"/>
</dbReference>
<sequence length="578" mass="62537">MLSSGREGSFLFVVHALTRRTPSDAWTPVTLAHALRARRPVLLESAEGESAVGRHSYLALGRLAELLLFPDGGFRVFPEEAATALSLAPRVPEVRGDAPFRRRSLAEGLAAFSRLFRLAEEAELPSGRFRGGFLFAASFELAHVLGEGGFVLPPHSVHGNAHMPLLYLALPEVLLTFDHRRGTLEWTSFALFLGDADAAEKRAKAAEARERLERLWEASAVASFPVTLLEEAGGEEAAVPDALVGEEEAAFRRRVEGILAAVRKGEVEQVVLSHRMEIPLSELAALPEEGEGASPTVGCPQERAFEVAFLAYRALRHANPSPYMYFFPVPRDLSRQGPPSSPAQGAPAPGEDFAALLVGSSPEVLFRIERDGARGEGARRVLVRPIAGTRRRGRTPEEDRRMREELLADAKEREEHEQLVRLTFADLAPLAEPGSLTLAAGGVLETYSHVIHLVSQVEGRLRPDVGAWDVLARLFPAGTVLGAPRTRALELLTAQEGVPRGFYGGAVGFVGFDGEADAAIAIRTLVFRENVVEAQAGAGIVAGSLPAREAMEIRNKRRVLLTALGVVRSALRRPAPRA</sequence>
<evidence type="ECO:0000256" key="5">
    <source>
        <dbReference type="ARBA" id="ARBA00022842"/>
    </source>
</evidence>
<dbReference type="GO" id="GO:0004049">
    <property type="term" value="F:anthranilate synthase activity"/>
    <property type="evidence" value="ECO:0007669"/>
    <property type="project" value="UniProtKB-EC"/>
</dbReference>
<dbReference type="GO" id="GO:0046872">
    <property type="term" value="F:metal ion binding"/>
    <property type="evidence" value="ECO:0007669"/>
    <property type="project" value="UniProtKB-KW"/>
</dbReference>
<dbReference type="Pfam" id="PF00425">
    <property type="entry name" value="Chorismate_bind"/>
    <property type="match status" value="1"/>
</dbReference>
<dbReference type="InterPro" id="IPR019999">
    <property type="entry name" value="Anth_synth_I-like"/>
</dbReference>
<name>A0A2T5G739_9BACL</name>
<evidence type="ECO:0000256" key="4">
    <source>
        <dbReference type="ARBA" id="ARBA00022723"/>
    </source>
</evidence>
<dbReference type="EMBL" id="PEBW01000003">
    <property type="protein sequence ID" value="PTQ52006.1"/>
    <property type="molecule type" value="Genomic_DNA"/>
</dbReference>
<accession>A0A2T5G739</accession>
<feature type="domain" description="Chorismate-utilising enzyme C-terminal" evidence="9">
    <location>
        <begin position="248"/>
        <end position="556"/>
    </location>
</feature>
<evidence type="ECO:0000313" key="11">
    <source>
        <dbReference type="EMBL" id="PTQ52006.1"/>
    </source>
</evidence>
<dbReference type="Pfam" id="PF04715">
    <property type="entry name" value="Anth_synt_I_N"/>
    <property type="match status" value="1"/>
</dbReference>
<protein>
    <recommendedName>
        <fullName evidence="3">Anthranilate synthase component 1</fullName>
    </recommendedName>
</protein>
<dbReference type="InterPro" id="IPR015890">
    <property type="entry name" value="Chorismate_C"/>
</dbReference>
<reference evidence="11 12" key="1">
    <citation type="submission" date="2017-08" db="EMBL/GenBank/DDBJ databases">
        <title>Burning lignite coal seam in the remote Altai Mountains harbors a hydrogen-driven thermophilic microbial community.</title>
        <authorList>
            <person name="Kadnikov V.V."/>
            <person name="Mardanov A.V."/>
            <person name="Ivasenko D."/>
            <person name="Beletsky A.V."/>
            <person name="Karnachuk O.V."/>
            <person name="Ravin N.V."/>
        </authorList>
    </citation>
    <scope>NUCLEOTIDE SEQUENCE [LARGE SCALE GENOMIC DNA]</scope>
    <source>
        <strain evidence="11">AL31</strain>
    </source>
</reference>
<evidence type="ECO:0000259" key="9">
    <source>
        <dbReference type="Pfam" id="PF00425"/>
    </source>
</evidence>
<gene>
    <name evidence="11" type="ORF">BLITH_0973</name>
</gene>
<organism evidence="11 12">
    <name type="scientific">Brockia lithotrophica</name>
    <dbReference type="NCBI Taxonomy" id="933949"/>
    <lineage>
        <taxon>Bacteria</taxon>
        <taxon>Bacillati</taxon>
        <taxon>Bacillota</taxon>
        <taxon>Bacilli</taxon>
        <taxon>Bacillales</taxon>
        <taxon>Bacillales Family X. Incertae Sedis</taxon>
        <taxon>Brockia</taxon>
    </lineage>
</organism>
<dbReference type="Gene3D" id="3.60.120.10">
    <property type="entry name" value="Anthranilate synthase"/>
    <property type="match status" value="1"/>
</dbReference>
<evidence type="ECO:0000256" key="6">
    <source>
        <dbReference type="ARBA" id="ARBA00023239"/>
    </source>
</evidence>
<comment type="caution">
    <text evidence="11">The sequence shown here is derived from an EMBL/GenBank/DDBJ whole genome shotgun (WGS) entry which is preliminary data.</text>
</comment>
<comment type="subunit">
    <text evidence="2">Heterotetramer consisting of two non-identical subunits: a beta subunit (TrpG) and a large alpha subunit (TrpE).</text>
</comment>
<dbReference type="AlphaFoldDB" id="A0A2T5G739"/>
<evidence type="ECO:0000256" key="3">
    <source>
        <dbReference type="ARBA" id="ARBA00020653"/>
    </source>
</evidence>
<evidence type="ECO:0000259" key="10">
    <source>
        <dbReference type="Pfam" id="PF04715"/>
    </source>
</evidence>
<dbReference type="InterPro" id="IPR006805">
    <property type="entry name" value="Anth_synth_I_N"/>
</dbReference>
<comment type="function">
    <text evidence="7">Part of a heterotetrameric complex that catalyzes the two-step biosynthesis of anthranilate, an intermediate in the biosynthesis of L-tryptophan. In the first step, the glutamine-binding beta subunit (TrpG) of anthranilate synthase (AS) provides the glutamine amidotransferase activity which generates ammonia as a substrate that, along with chorismate, is used in the second step, catalyzed by the large alpha subunit of AS (TrpE) to produce anthranilate. In the absence of TrpG, TrpE can synthesize anthranilate directly from chorismate and high concentrations of ammonia.</text>
</comment>
<evidence type="ECO:0000313" key="12">
    <source>
        <dbReference type="Proteomes" id="UP000244016"/>
    </source>
</evidence>
<evidence type="ECO:0000256" key="7">
    <source>
        <dbReference type="ARBA" id="ARBA00025634"/>
    </source>
</evidence>
<evidence type="ECO:0000256" key="8">
    <source>
        <dbReference type="ARBA" id="ARBA00047683"/>
    </source>
</evidence>
<evidence type="ECO:0000256" key="2">
    <source>
        <dbReference type="ARBA" id="ARBA00011575"/>
    </source>
</evidence>
<dbReference type="InterPro" id="IPR005801">
    <property type="entry name" value="ADC_synthase"/>
</dbReference>
<keyword evidence="6" id="KW-0456">Lyase</keyword>
<dbReference type="SUPFAM" id="SSF56322">
    <property type="entry name" value="ADC synthase"/>
    <property type="match status" value="1"/>
</dbReference>
<keyword evidence="5" id="KW-0460">Magnesium</keyword>
<comment type="catalytic activity">
    <reaction evidence="8">
        <text>chorismate + L-glutamine = anthranilate + pyruvate + L-glutamate + H(+)</text>
        <dbReference type="Rhea" id="RHEA:21732"/>
        <dbReference type="ChEBI" id="CHEBI:15361"/>
        <dbReference type="ChEBI" id="CHEBI:15378"/>
        <dbReference type="ChEBI" id="CHEBI:16567"/>
        <dbReference type="ChEBI" id="CHEBI:29748"/>
        <dbReference type="ChEBI" id="CHEBI:29985"/>
        <dbReference type="ChEBI" id="CHEBI:58359"/>
        <dbReference type="EC" id="4.1.3.27"/>
    </reaction>
</comment>
<dbReference type="PANTHER" id="PTHR11236">
    <property type="entry name" value="AMINOBENZOATE/ANTHRANILATE SYNTHASE"/>
    <property type="match status" value="1"/>
</dbReference>
<dbReference type="GO" id="GO:0000162">
    <property type="term" value="P:L-tryptophan biosynthetic process"/>
    <property type="evidence" value="ECO:0007669"/>
    <property type="project" value="TreeGrafter"/>
</dbReference>
<comment type="cofactor">
    <cofactor evidence="1">
        <name>Mg(2+)</name>
        <dbReference type="ChEBI" id="CHEBI:18420"/>
    </cofactor>
</comment>
<proteinExistence type="predicted"/>
<feature type="domain" description="Anthranilate synthase component I N-terminal" evidence="10">
    <location>
        <begin position="25"/>
        <end position="183"/>
    </location>
</feature>
<dbReference type="PANTHER" id="PTHR11236:SF48">
    <property type="entry name" value="ISOCHORISMATE SYNTHASE MENF"/>
    <property type="match status" value="1"/>
</dbReference>
<keyword evidence="4" id="KW-0479">Metal-binding</keyword>
<evidence type="ECO:0000256" key="1">
    <source>
        <dbReference type="ARBA" id="ARBA00001946"/>
    </source>
</evidence>